<dbReference type="InterPro" id="IPR000352">
    <property type="entry name" value="Pep_chain_release_fac_I"/>
</dbReference>
<dbReference type="InterPro" id="IPR005139">
    <property type="entry name" value="PCRF"/>
</dbReference>
<evidence type="ECO:0000256" key="4">
    <source>
        <dbReference type="HAMAP-Rule" id="MF_00094"/>
    </source>
</evidence>
<comment type="similarity">
    <text evidence="1 4">Belongs to the prokaryotic/mitochondrial release factor family.</text>
</comment>
<evidence type="ECO:0000313" key="9">
    <source>
        <dbReference type="Proteomes" id="UP000178892"/>
    </source>
</evidence>
<evidence type="ECO:0000256" key="2">
    <source>
        <dbReference type="ARBA" id="ARBA00022481"/>
    </source>
</evidence>
<dbReference type="Gene3D" id="1.20.58.410">
    <property type="entry name" value="Release factor"/>
    <property type="match status" value="1"/>
</dbReference>
<evidence type="ECO:0000256" key="1">
    <source>
        <dbReference type="ARBA" id="ARBA00010835"/>
    </source>
</evidence>
<keyword evidence="6" id="KW-0175">Coiled coil</keyword>
<keyword evidence="4" id="KW-0963">Cytoplasm</keyword>
<feature type="coiled-coil region" evidence="6">
    <location>
        <begin position="240"/>
        <end position="267"/>
    </location>
</feature>
<name>A0A1F5NTW5_9BACT</name>
<dbReference type="InterPro" id="IPR004374">
    <property type="entry name" value="PrfB"/>
</dbReference>
<comment type="subcellular location">
    <subcellularLocation>
        <location evidence="4">Cytoplasm</location>
    </subcellularLocation>
</comment>
<accession>A0A1F5NTW5</accession>
<feature type="domain" description="Peptide chain release factor" evidence="7">
    <location>
        <begin position="45"/>
        <end position="155"/>
    </location>
</feature>
<dbReference type="PANTHER" id="PTHR43116:SF3">
    <property type="entry name" value="CLASS I PEPTIDE CHAIN RELEASE FACTOR"/>
    <property type="match status" value="1"/>
</dbReference>
<dbReference type="GO" id="GO:0005737">
    <property type="term" value="C:cytoplasm"/>
    <property type="evidence" value="ECO:0007669"/>
    <property type="project" value="UniProtKB-SubCell"/>
</dbReference>
<dbReference type="GO" id="GO:0016149">
    <property type="term" value="F:translation release factor activity, codon specific"/>
    <property type="evidence" value="ECO:0007669"/>
    <property type="project" value="UniProtKB-UniRule"/>
</dbReference>
<dbReference type="Pfam" id="PF03462">
    <property type="entry name" value="PCRF"/>
    <property type="match status" value="1"/>
</dbReference>
<comment type="function">
    <text evidence="4">Peptide chain release factor 2 directs the termination of translation in response to the peptide chain termination codons UGA and UAA.</text>
</comment>
<dbReference type="EMBL" id="MFEL01000010">
    <property type="protein sequence ID" value="OGE81111.1"/>
    <property type="molecule type" value="Genomic_DNA"/>
</dbReference>
<gene>
    <name evidence="4" type="primary">prfB</name>
    <name evidence="8" type="ORF">A2720_01050</name>
</gene>
<dbReference type="InterPro" id="IPR045853">
    <property type="entry name" value="Pep_chain_release_fac_I_sf"/>
</dbReference>
<dbReference type="Pfam" id="PF00472">
    <property type="entry name" value="RF-1"/>
    <property type="match status" value="1"/>
</dbReference>
<proteinExistence type="inferred from homology"/>
<feature type="modified residue" description="N5-methylglutamine" evidence="4">
    <location>
        <position position="211"/>
    </location>
</feature>
<dbReference type="HAMAP" id="MF_00094">
    <property type="entry name" value="Rel_fac_2"/>
    <property type="match status" value="1"/>
</dbReference>
<dbReference type="SMART" id="SM00937">
    <property type="entry name" value="PCRF"/>
    <property type="match status" value="1"/>
</dbReference>
<organism evidence="8 9">
    <name type="scientific">Candidatus Doudnabacteria bacterium RIFCSPHIGHO2_01_FULL_46_24</name>
    <dbReference type="NCBI Taxonomy" id="1817825"/>
    <lineage>
        <taxon>Bacteria</taxon>
        <taxon>Candidatus Doudnaibacteriota</taxon>
    </lineage>
</organism>
<dbReference type="STRING" id="1817825.A2720_01050"/>
<sequence>MSAPDFWSDPARAKIVAQELDRVKTEVSGWEKFEQDLAELAGMAEMALKEQDKALEADLMAKFGDLRGLFEHLRLSTFLSQKYDKNNAFLSIHAGAGGVDAQDWAEMLLRMYLRFAEKEKFKALVVDESRGSEAGIKSAVLEISGAYAYGYLKSEAGVHRLVRLSPYNPAHTRETSFALVEVLPAIEQEEYKLNLSDIEIEAKTSRGHGGQSVNTTYSAIRATHIPTGITVTIQNERSQAQNKQQALKIISSKLAALEEEKQRQEKLALRGEFQSAEWGNQIRSYVLHPYKLVKDHRTGFETSDAESILDGELEEFIKSYLEHTKQK</sequence>
<protein>
    <recommendedName>
        <fullName evidence="4 5">Peptide chain release factor 2</fullName>
        <shortName evidence="4">RF-2</shortName>
    </recommendedName>
</protein>
<evidence type="ECO:0000259" key="7">
    <source>
        <dbReference type="SMART" id="SM00937"/>
    </source>
</evidence>
<dbReference type="NCBIfam" id="TIGR00020">
    <property type="entry name" value="prfB"/>
    <property type="match status" value="1"/>
</dbReference>
<dbReference type="AlphaFoldDB" id="A0A1F5NTW5"/>
<evidence type="ECO:0000256" key="6">
    <source>
        <dbReference type="SAM" id="Coils"/>
    </source>
</evidence>
<comment type="caution">
    <text evidence="8">The sequence shown here is derived from an EMBL/GenBank/DDBJ whole genome shotgun (WGS) entry which is preliminary data.</text>
</comment>
<evidence type="ECO:0000313" key="8">
    <source>
        <dbReference type="EMBL" id="OGE81111.1"/>
    </source>
</evidence>
<comment type="PTM">
    <text evidence="4">Methylated by PrmC. Methylation increases the termination efficiency of RF2.</text>
</comment>
<dbReference type="PANTHER" id="PTHR43116">
    <property type="entry name" value="PEPTIDE CHAIN RELEASE FACTOR 2"/>
    <property type="match status" value="1"/>
</dbReference>
<evidence type="ECO:0000256" key="5">
    <source>
        <dbReference type="NCBIfam" id="TIGR00020"/>
    </source>
</evidence>
<keyword evidence="2 4" id="KW-0488">Methylation</keyword>
<dbReference type="SUPFAM" id="SSF75620">
    <property type="entry name" value="Release factor"/>
    <property type="match status" value="1"/>
</dbReference>
<dbReference type="Gene3D" id="3.30.160.20">
    <property type="match status" value="1"/>
</dbReference>
<evidence type="ECO:0000256" key="3">
    <source>
        <dbReference type="ARBA" id="ARBA00022917"/>
    </source>
</evidence>
<reference evidence="8 9" key="1">
    <citation type="journal article" date="2016" name="Nat. Commun.">
        <title>Thousands of microbial genomes shed light on interconnected biogeochemical processes in an aquifer system.</title>
        <authorList>
            <person name="Anantharaman K."/>
            <person name="Brown C.T."/>
            <person name="Hug L.A."/>
            <person name="Sharon I."/>
            <person name="Castelle C.J."/>
            <person name="Probst A.J."/>
            <person name="Thomas B.C."/>
            <person name="Singh A."/>
            <person name="Wilkins M.J."/>
            <person name="Karaoz U."/>
            <person name="Brodie E.L."/>
            <person name="Williams K.H."/>
            <person name="Hubbard S.S."/>
            <person name="Banfield J.F."/>
        </authorList>
    </citation>
    <scope>NUCLEOTIDE SEQUENCE [LARGE SCALE GENOMIC DNA]</scope>
</reference>
<dbReference type="Proteomes" id="UP000178892">
    <property type="component" value="Unassembled WGS sequence"/>
</dbReference>
<keyword evidence="3 4" id="KW-0648">Protein biosynthesis</keyword>
<dbReference type="Gene3D" id="3.30.70.1660">
    <property type="match status" value="1"/>
</dbReference>